<evidence type="ECO:0000259" key="5">
    <source>
        <dbReference type="PROSITE" id="PS50172"/>
    </source>
</evidence>
<evidence type="ECO:0000313" key="7">
    <source>
        <dbReference type="Proteomes" id="UP001604277"/>
    </source>
</evidence>
<comment type="caution">
    <text evidence="6">The sequence shown here is derived from an EMBL/GenBank/DDBJ whole genome shotgun (WGS) entry which is preliminary data.</text>
</comment>
<dbReference type="InterPro" id="IPR038650">
    <property type="entry name" value="PADR1_C_dom_sf"/>
</dbReference>
<keyword evidence="7" id="KW-1185">Reference proteome</keyword>
<feature type="compositionally biased region" description="Basic and acidic residues" evidence="4">
    <location>
        <begin position="13"/>
        <end position="44"/>
    </location>
</feature>
<dbReference type="CDD" id="cd17747">
    <property type="entry name" value="BRCT_PARP1"/>
    <property type="match status" value="1"/>
</dbReference>
<keyword evidence="1" id="KW-0328">Glycosyltransferase</keyword>
<accession>A0ABD1VFL5</accession>
<dbReference type="GO" id="GO:0016757">
    <property type="term" value="F:glycosyltransferase activity"/>
    <property type="evidence" value="ECO:0007669"/>
    <property type="project" value="UniProtKB-KW"/>
</dbReference>
<organism evidence="6 7">
    <name type="scientific">Forsythia ovata</name>
    <dbReference type="NCBI Taxonomy" id="205694"/>
    <lineage>
        <taxon>Eukaryota</taxon>
        <taxon>Viridiplantae</taxon>
        <taxon>Streptophyta</taxon>
        <taxon>Embryophyta</taxon>
        <taxon>Tracheophyta</taxon>
        <taxon>Spermatophyta</taxon>
        <taxon>Magnoliopsida</taxon>
        <taxon>eudicotyledons</taxon>
        <taxon>Gunneridae</taxon>
        <taxon>Pentapetalae</taxon>
        <taxon>asterids</taxon>
        <taxon>lamiids</taxon>
        <taxon>Lamiales</taxon>
        <taxon>Oleaceae</taxon>
        <taxon>Forsythieae</taxon>
        <taxon>Forsythia</taxon>
    </lineage>
</organism>
<dbReference type="PROSITE" id="PS50172">
    <property type="entry name" value="BRCT"/>
    <property type="match status" value="1"/>
</dbReference>
<gene>
    <name evidence="6" type="ORF">Fot_17518</name>
</gene>
<dbReference type="SMART" id="SM00292">
    <property type="entry name" value="BRCT"/>
    <property type="match status" value="1"/>
</dbReference>
<evidence type="ECO:0000256" key="3">
    <source>
        <dbReference type="ARBA" id="ARBA00023027"/>
    </source>
</evidence>
<feature type="domain" description="BRCT" evidence="5">
    <location>
        <begin position="122"/>
        <end position="214"/>
    </location>
</feature>
<dbReference type="EMBL" id="JBFOLJ010000005">
    <property type="protein sequence ID" value="KAL2536127.1"/>
    <property type="molecule type" value="Genomic_DNA"/>
</dbReference>
<dbReference type="SUPFAM" id="SSF52113">
    <property type="entry name" value="BRCT domain"/>
    <property type="match status" value="1"/>
</dbReference>
<evidence type="ECO:0000313" key="6">
    <source>
        <dbReference type="EMBL" id="KAL2536127.1"/>
    </source>
</evidence>
<dbReference type="AlphaFoldDB" id="A0ABD1VFL5"/>
<evidence type="ECO:0000256" key="4">
    <source>
        <dbReference type="SAM" id="MobiDB-lite"/>
    </source>
</evidence>
<dbReference type="PANTHER" id="PTHR10459">
    <property type="entry name" value="DNA LIGASE"/>
    <property type="match status" value="1"/>
</dbReference>
<dbReference type="Proteomes" id="UP001604277">
    <property type="component" value="Unassembled WGS sequence"/>
</dbReference>
<dbReference type="PANTHER" id="PTHR10459:SF106">
    <property type="entry name" value="PROTEIN ADP-RIBOSYLTRANSFERASE PARP3"/>
    <property type="match status" value="1"/>
</dbReference>
<dbReference type="Pfam" id="PF00533">
    <property type="entry name" value="BRCT"/>
    <property type="match status" value="1"/>
</dbReference>
<protein>
    <submittedName>
        <fullName evidence="6">Poly [ADP-ribose] polymerase 3</fullName>
    </submittedName>
</protein>
<keyword evidence="3" id="KW-0520">NAD</keyword>
<feature type="compositionally biased region" description="Polar residues" evidence="4">
    <location>
        <begin position="1"/>
        <end position="12"/>
    </location>
</feature>
<feature type="region of interest" description="Disordered" evidence="4">
    <location>
        <begin position="1"/>
        <end position="55"/>
    </location>
</feature>
<evidence type="ECO:0000256" key="1">
    <source>
        <dbReference type="ARBA" id="ARBA00022676"/>
    </source>
</evidence>
<reference evidence="7" key="1">
    <citation type="submission" date="2024-07" db="EMBL/GenBank/DDBJ databases">
        <title>Two chromosome-level genome assemblies of Korean endemic species Abeliophyllum distichum and Forsythia ovata (Oleaceae).</title>
        <authorList>
            <person name="Jang H."/>
        </authorList>
    </citation>
    <scope>NUCLEOTIDE SEQUENCE [LARGE SCALE GENOMIC DNA]</scope>
</reference>
<keyword evidence="2" id="KW-0808">Transferase</keyword>
<proteinExistence type="predicted"/>
<evidence type="ECO:0000256" key="2">
    <source>
        <dbReference type="ARBA" id="ARBA00022679"/>
    </source>
</evidence>
<dbReference type="InterPro" id="IPR001357">
    <property type="entry name" value="BRCT_dom"/>
</dbReference>
<dbReference type="Gene3D" id="2.20.25.630">
    <property type="match status" value="1"/>
</dbReference>
<dbReference type="InterPro" id="IPR050800">
    <property type="entry name" value="ARTD/PARP"/>
</dbReference>
<sequence>MKVQETRSNAHSSGHEEKMVTRKQKAEGKAPESEQSPKKAKTEGENDQTTGKSTADIKAEFEKFCKETRFYSEWSTCTYTTLDPPRKDEPLKLPESVEESAIADFLKKHQDPKPRLQRASVSAKKPFKGMMISLSGRLSRTHQFWKSKIEKHGGKVTNSVIGATCLVASPAERDRGGSLKLAEALERGIPVVREAWLSDSIEKKEAQPLDVYDIASDIVVAGRGIPLDKQDESEEALETITAELKIYGKRGVHKDTKLQNEGGQILEKDGILYNCAFTCL</sequence>
<dbReference type="Gene3D" id="3.40.50.10190">
    <property type="entry name" value="BRCT domain"/>
    <property type="match status" value="1"/>
</dbReference>
<name>A0ABD1VFL5_9LAMI</name>
<dbReference type="InterPro" id="IPR036420">
    <property type="entry name" value="BRCT_dom_sf"/>
</dbReference>